<proteinExistence type="predicted"/>
<organism evidence="1">
    <name type="scientific">Candidatus Nitrotoga fabula</name>
    <dbReference type="NCBI Taxonomy" id="2182327"/>
    <lineage>
        <taxon>Bacteria</taxon>
        <taxon>Pseudomonadati</taxon>
        <taxon>Pseudomonadota</taxon>
        <taxon>Betaproteobacteria</taxon>
        <taxon>Nitrosomonadales</taxon>
        <taxon>Gallionellaceae</taxon>
        <taxon>Candidatus Nitrotoga</taxon>
    </lineage>
</organism>
<reference evidence="1" key="1">
    <citation type="submission" date="2018-05" db="EMBL/GenBank/DDBJ databases">
        <authorList>
            <person name="Lanie J.A."/>
            <person name="Ng W.-L."/>
            <person name="Kazmierczak K.M."/>
            <person name="Andrzejewski T.M."/>
            <person name="Davidsen T.M."/>
            <person name="Wayne K.J."/>
            <person name="Tettelin H."/>
            <person name="Glass J.I."/>
            <person name="Rusch D."/>
            <person name="Podicherti R."/>
            <person name="Tsui H.-C.T."/>
            <person name="Winkler M.E."/>
        </authorList>
    </citation>
    <scope>NUCLEOTIDE SEQUENCE</scope>
    <source>
        <strain evidence="1">KNB</strain>
    </source>
</reference>
<protein>
    <submittedName>
        <fullName evidence="1">Uncharacterized protein</fullName>
    </submittedName>
</protein>
<dbReference type="EMBL" id="LS423452">
    <property type="protein sequence ID" value="SPS06246.1"/>
    <property type="molecule type" value="Genomic_DNA"/>
</dbReference>
<name>A0A2X0SK66_9PROT</name>
<dbReference type="AlphaFoldDB" id="A0A2X0SK66"/>
<sequence length="96" mass="10664">MSNQFKKAVIDDVTSTNLDSGLQAVLLDCFEYAMKTLAVTLVHEAVFHTTDFVTVEKRGGAGFALKLRRSVPGSRESWQGEFTNSTQRLEVMGHLE</sequence>
<gene>
    <name evidence="1" type="ORF">NITFAB_1836</name>
</gene>
<accession>A0A2X0SK66</accession>
<evidence type="ECO:0000313" key="1">
    <source>
        <dbReference type="EMBL" id="SPS06246.1"/>
    </source>
</evidence>